<dbReference type="SUPFAM" id="SSF82919">
    <property type="entry name" value="Zn-finger domain of Sec23/24"/>
    <property type="match status" value="1"/>
</dbReference>
<dbReference type="PANTHER" id="PTHR45877">
    <property type="entry name" value="E3 UBIQUITIN-PROTEIN LIGASE SIAH2"/>
    <property type="match status" value="1"/>
</dbReference>
<proteinExistence type="predicted"/>
<feature type="compositionally biased region" description="Low complexity" evidence="1">
    <location>
        <begin position="316"/>
        <end position="325"/>
    </location>
</feature>
<accession>A0A9P0CEL9</accession>
<dbReference type="GO" id="GO:0061630">
    <property type="term" value="F:ubiquitin protein ligase activity"/>
    <property type="evidence" value="ECO:0007669"/>
    <property type="project" value="TreeGrafter"/>
</dbReference>
<feature type="region of interest" description="Disordered" evidence="1">
    <location>
        <begin position="285"/>
        <end position="343"/>
    </location>
</feature>
<dbReference type="InterPro" id="IPR036174">
    <property type="entry name" value="Znf_Sec23_Sec24_sf"/>
</dbReference>
<dbReference type="EMBL" id="OV651813">
    <property type="protein sequence ID" value="CAH1098500.1"/>
    <property type="molecule type" value="Genomic_DNA"/>
</dbReference>
<keyword evidence="3" id="KW-1185">Reference proteome</keyword>
<evidence type="ECO:0000313" key="2">
    <source>
        <dbReference type="EMBL" id="CAH1098500.1"/>
    </source>
</evidence>
<dbReference type="AlphaFoldDB" id="A0A9P0CEL9"/>
<reference evidence="2" key="1">
    <citation type="submission" date="2022-01" db="EMBL/GenBank/DDBJ databases">
        <authorList>
            <person name="King R."/>
        </authorList>
    </citation>
    <scope>NUCLEOTIDE SEQUENCE</scope>
</reference>
<gene>
    <name evidence="2" type="ORF">PSYICH_LOCUS985</name>
</gene>
<organism evidence="2 3">
    <name type="scientific">Psylliodes chrysocephalus</name>
    <dbReference type="NCBI Taxonomy" id="3402493"/>
    <lineage>
        <taxon>Eukaryota</taxon>
        <taxon>Metazoa</taxon>
        <taxon>Ecdysozoa</taxon>
        <taxon>Arthropoda</taxon>
        <taxon>Hexapoda</taxon>
        <taxon>Insecta</taxon>
        <taxon>Pterygota</taxon>
        <taxon>Neoptera</taxon>
        <taxon>Endopterygota</taxon>
        <taxon>Coleoptera</taxon>
        <taxon>Polyphaga</taxon>
        <taxon>Cucujiformia</taxon>
        <taxon>Chrysomeloidea</taxon>
        <taxon>Chrysomelidae</taxon>
        <taxon>Galerucinae</taxon>
        <taxon>Alticini</taxon>
        <taxon>Psylliodes</taxon>
    </lineage>
</organism>
<dbReference type="InterPro" id="IPR004162">
    <property type="entry name" value="SINA-like_animal"/>
</dbReference>
<dbReference type="InterPro" id="IPR013083">
    <property type="entry name" value="Znf_RING/FYVE/PHD"/>
</dbReference>
<dbReference type="GO" id="GO:0006888">
    <property type="term" value="P:endoplasmic reticulum to Golgi vesicle-mediated transport"/>
    <property type="evidence" value="ECO:0007669"/>
    <property type="project" value="InterPro"/>
</dbReference>
<feature type="compositionally biased region" description="Polar residues" evidence="1">
    <location>
        <begin position="285"/>
        <end position="303"/>
    </location>
</feature>
<dbReference type="Proteomes" id="UP001153636">
    <property type="component" value="Chromosome 1"/>
</dbReference>
<dbReference type="GO" id="GO:0030127">
    <property type="term" value="C:COPII vesicle coat"/>
    <property type="evidence" value="ECO:0007669"/>
    <property type="project" value="InterPro"/>
</dbReference>
<dbReference type="GO" id="GO:0043161">
    <property type="term" value="P:proteasome-mediated ubiquitin-dependent protein catabolic process"/>
    <property type="evidence" value="ECO:0007669"/>
    <property type="project" value="TreeGrafter"/>
</dbReference>
<dbReference type="OrthoDB" id="6704469at2759"/>
<dbReference type="GO" id="GO:0006886">
    <property type="term" value="P:intracellular protein transport"/>
    <property type="evidence" value="ECO:0007669"/>
    <property type="project" value="InterPro"/>
</dbReference>
<dbReference type="GO" id="GO:0008270">
    <property type="term" value="F:zinc ion binding"/>
    <property type="evidence" value="ECO:0007669"/>
    <property type="project" value="InterPro"/>
</dbReference>
<evidence type="ECO:0000256" key="1">
    <source>
        <dbReference type="SAM" id="MobiDB-lite"/>
    </source>
</evidence>
<dbReference type="PANTHER" id="PTHR45877:SF2">
    <property type="entry name" value="E3 UBIQUITIN-PROTEIN LIGASE SINA-RELATED"/>
    <property type="match status" value="1"/>
</dbReference>
<dbReference type="Gene3D" id="3.30.40.10">
    <property type="entry name" value="Zinc/RING finger domain, C3HC4 (zinc finger)"/>
    <property type="match status" value="1"/>
</dbReference>
<protein>
    <submittedName>
        <fullName evidence="2">Uncharacterized protein</fullName>
    </submittedName>
</protein>
<sequence length="511" mass="58668">MNRLPPIPFSILRELRCRNCQNVVSCGPVFVVPDGSIICGRCQDLAKNMYRNISFEALASMFLYPCQNWENHCPAIVHWNDCNKHENGCSYTNGCGLFWKHPRAYLKGKREMPVGDIRLIPVPERLLDQIKCAQCESYLSCEPVFLQGDGRNICHRCIHSNGVPADCIRNVAYEILSNIIIFPCVFRNRGCPTRLKFGTDLWHHEAECSYNQMYKKLEKNPKQKERGVIKTHSGHYYGTITPYSAPFAPPSPTTEFDINKELVKSLKKQQERKLLKAEDINTSIMKMSSDSGSRDVSVTPSSDGDSDKGTYDKSLSSRSSSPTPTRSDELDSKPQTPYSSEYYKDQQPYFNYNYIKQTTPNYSEQPQFNYNMKQNGNNNYYDNIQLAQIQQESSINPREDRLSKTNSYIYEPVLYKGQKSPLQDLDYNLLAGHYPVFVNPYGQGLIPKPSFKGLVRTDSLSSNRELIQELRQKQIKLKNRNSEKIEVVDSSPYKECNNLEEILQVHDKISE</sequence>
<dbReference type="GO" id="GO:0031624">
    <property type="term" value="F:ubiquitin conjugating enzyme binding"/>
    <property type="evidence" value="ECO:0007669"/>
    <property type="project" value="TreeGrafter"/>
</dbReference>
<name>A0A9P0CEL9_9CUCU</name>
<evidence type="ECO:0000313" key="3">
    <source>
        <dbReference type="Proteomes" id="UP001153636"/>
    </source>
</evidence>